<keyword evidence="2 3" id="KW-0456">Lyase</keyword>
<organism evidence="3 4">
    <name type="scientific">Fusarium heterosporum</name>
    <dbReference type="NCBI Taxonomy" id="42747"/>
    <lineage>
        <taxon>Eukaryota</taxon>
        <taxon>Fungi</taxon>
        <taxon>Dikarya</taxon>
        <taxon>Ascomycota</taxon>
        <taxon>Pezizomycotina</taxon>
        <taxon>Sordariomycetes</taxon>
        <taxon>Hypocreomycetidae</taxon>
        <taxon>Hypocreales</taxon>
        <taxon>Nectriaceae</taxon>
        <taxon>Fusarium</taxon>
        <taxon>Fusarium heterosporum species complex</taxon>
    </lineage>
</organism>
<accession>A0A8H5WHR9</accession>
<gene>
    <name evidence="3" type="ORF">FHETE_9598</name>
</gene>
<dbReference type="GO" id="GO:0005737">
    <property type="term" value="C:cytoplasm"/>
    <property type="evidence" value="ECO:0007669"/>
    <property type="project" value="InterPro"/>
</dbReference>
<evidence type="ECO:0000256" key="2">
    <source>
        <dbReference type="RuleBase" id="RU003954"/>
    </source>
</evidence>
<dbReference type="CDD" id="cd00332">
    <property type="entry name" value="PAL-HAL"/>
    <property type="match status" value="1"/>
</dbReference>
<dbReference type="Gene3D" id="1.10.274.20">
    <property type="entry name" value="Phenylalanine ammonia-lyase 1, domain 3"/>
    <property type="match status" value="1"/>
</dbReference>
<evidence type="ECO:0000313" key="4">
    <source>
        <dbReference type="Proteomes" id="UP000567885"/>
    </source>
</evidence>
<dbReference type="NCBIfam" id="TIGR01226">
    <property type="entry name" value="phe_am_lyase"/>
    <property type="match status" value="1"/>
</dbReference>
<proteinExistence type="inferred from homology"/>
<protein>
    <submittedName>
        <fullName evidence="3">Phenylalanine ammonia-lyase</fullName>
    </submittedName>
</protein>
<dbReference type="Proteomes" id="UP000567885">
    <property type="component" value="Unassembled WGS sequence"/>
</dbReference>
<comment type="caution">
    <text evidence="3">The sequence shown here is derived from an EMBL/GenBank/DDBJ whole genome shotgun (WGS) entry which is preliminary data.</text>
</comment>
<dbReference type="OrthoDB" id="10051290at2759"/>
<dbReference type="SUPFAM" id="SSF48557">
    <property type="entry name" value="L-aspartase-like"/>
    <property type="match status" value="1"/>
</dbReference>
<dbReference type="PANTHER" id="PTHR10362">
    <property type="entry name" value="HISTIDINE AMMONIA-LYASE"/>
    <property type="match status" value="1"/>
</dbReference>
<comment type="similarity">
    <text evidence="1 2">Belongs to the PAL/histidase family.</text>
</comment>
<evidence type="ECO:0000256" key="1">
    <source>
        <dbReference type="ARBA" id="ARBA00007238"/>
    </source>
</evidence>
<keyword evidence="4" id="KW-1185">Reference proteome</keyword>
<dbReference type="InterPro" id="IPR005922">
    <property type="entry name" value="Phe_NH3-lyase"/>
</dbReference>
<dbReference type="InterPro" id="IPR024083">
    <property type="entry name" value="Fumarase/histidase_N"/>
</dbReference>
<dbReference type="InterPro" id="IPR001106">
    <property type="entry name" value="Aromatic_Lyase"/>
</dbReference>
<name>A0A8H5WHR9_FUSHE</name>
<dbReference type="Gene3D" id="1.10.275.10">
    <property type="entry name" value="Fumarase/aspartase (N-terminal domain)"/>
    <property type="match status" value="1"/>
</dbReference>
<dbReference type="Pfam" id="PF00221">
    <property type="entry name" value="Lyase_aromatic"/>
    <property type="match status" value="1"/>
</dbReference>
<dbReference type="InterPro" id="IPR008948">
    <property type="entry name" value="L-Aspartase-like"/>
</dbReference>
<sequence>MNLKSSAHAESTLDIWKRLQSLKKGEERIVLDGNSLDIASLVAVARYGVKPEISKDEELARRITLSVDALAEYLSHKYVVYGVNTGFGGSADVRTDDWLENQIGVLQHTQSAIITSSDKNLGNNSKREPSHVMPPEWVRGAILARANQNMRGQSSVRLEVLERLVQLLHHGVTPLVPLRGTISASGDLMPMSYIAGAVTGNPDIFVQVGQGKAAMVIPSHEALQKSGLAPSGLGPKEALGLINGTAPSVSLASIVLHDAQQLAVLSQVLTAFASEAMGGNVEWTTPFIHAVRPHPGQIEAAANIRSFLRGSKFVLGLEQRKRTGDGLWQDRYSTRTSPQWIGPYLEDLLLAQRQISVELNSTSDNPLVDASEKGGQAVGEVYSGGNFQAVVVTSAMDKTRLALQMIGRMLFSQVSEMINPSTNNGLEANLNVSDRENFTMKGIDVNMSAYMSELAALAHPVSSHVMSAEMHNQGINSLALLSARRTIEAADLVAHMCACHIYVSCQAVELRASHQLFLDTLHDKVLPNKIQNGPFNAFGLGEITAKKLGEAVFPVIESAWYEHNAGCWRDRIMPTIDAAMAPVTQFLTAEKSDCPIHSLAVFRGELHKAVVEVASSLFYPNMAILPMDVAIKLGDGTAPLYTWVRSTLRVPTQCGIDDDPLYNAQKGLPTENKKTIGSWVSMVYESLKGDMMDIVMEGVGAERSAPRTKEQYEKLCQEMREKS</sequence>
<reference evidence="3 4" key="1">
    <citation type="submission" date="2020-05" db="EMBL/GenBank/DDBJ databases">
        <title>Identification and distribution of gene clusters putatively required for synthesis of sphingolipid metabolism inhibitors in phylogenetically diverse species of the filamentous fungus Fusarium.</title>
        <authorList>
            <person name="Kim H.-S."/>
            <person name="Busman M."/>
            <person name="Brown D.W."/>
            <person name="Divon H."/>
            <person name="Uhlig S."/>
            <person name="Proctor R.H."/>
        </authorList>
    </citation>
    <scope>NUCLEOTIDE SEQUENCE [LARGE SCALE GENOMIC DNA]</scope>
    <source>
        <strain evidence="3 4">NRRL 20693</strain>
    </source>
</reference>
<dbReference type="AlphaFoldDB" id="A0A8H5WHR9"/>
<dbReference type="EMBL" id="JAAGWQ010000225">
    <property type="protein sequence ID" value="KAF5658970.1"/>
    <property type="molecule type" value="Genomic_DNA"/>
</dbReference>
<evidence type="ECO:0000313" key="3">
    <source>
        <dbReference type="EMBL" id="KAF5658970.1"/>
    </source>
</evidence>
<dbReference type="Gene3D" id="1.20.200.10">
    <property type="entry name" value="Fumarase/aspartase (Central domain)"/>
    <property type="match status" value="1"/>
</dbReference>
<dbReference type="GO" id="GO:0006559">
    <property type="term" value="P:L-phenylalanine catabolic process"/>
    <property type="evidence" value="ECO:0007669"/>
    <property type="project" value="InterPro"/>
</dbReference>
<dbReference type="GO" id="GO:0016841">
    <property type="term" value="F:ammonia-lyase activity"/>
    <property type="evidence" value="ECO:0007669"/>
    <property type="project" value="InterPro"/>
</dbReference>
<dbReference type="InterPro" id="IPR023144">
    <property type="entry name" value="Phe_NH3-lyase_shielding_dom_sf"/>
</dbReference>